<comment type="subunit">
    <text evidence="2">Part of the Csm effector complex that includes Cas10, Csm2, Csm3, Csm4 and Csm5.</text>
</comment>
<dbReference type="PANTHER" id="PTHR35579:SF6">
    <property type="entry name" value="DUF324 DOMAIN-CONTAINING PROTEIN"/>
    <property type="match status" value="1"/>
</dbReference>
<sequence length="588" mass="61566">MSTTKNSEDTTQGVPGLAAGAIRETALVWEVAVRLRLLGDTHVGAALDTPRHAAESDVAGLVDRDPVSGVPRLRATTLAGLLRHHLTARLGGLDAPTGPDDPVPRGADVLFGKPSVPREPNELGPGATDSPLELDDCVALLPEGVGISVRTGNRIDRNRGAAASGGLWQFEVLPAGTLFTATLRLRVRNRADEGRLLALLALAADGLRGPVAGPDIRLGARTGRGYGAVRAEVWHARRHDLATVEGWAGYYAWTWAERRQRAERGLDAGPRDERLRDLLDSRASECADAYRAALDAVGADQRDRDELVLAVAVAEQPAEVLAAGAGGPVRPGLVMIGDVPGPGAPDRTDRAHRTRPRFTGDGAVEWQPMLGDTGLFAMVKRIGRRLATDAADAAGYAGGEARPAGPEARTGAVRARAWHASWWGEDPAPGSGRPPAPSQVRLRDAPAIDGGHPMAVTRNSIDALFGDTVDGRLFTDALHAGGTARVVLDVFGADDSVRGLLALVVRELGTVAFDGVGAGWGVGQGRLTVTGATLTRHRPGAAPEPTDLIAAVHGTDPVARSRAQEWVGALHDRLAPTAAADAPRGEDR</sequence>
<keyword evidence="1" id="KW-0051">Antiviral defense</keyword>
<evidence type="ECO:0000256" key="2">
    <source>
        <dbReference type="ARBA" id="ARBA00093789"/>
    </source>
</evidence>
<dbReference type="GO" id="GO:0051607">
    <property type="term" value="P:defense response to virus"/>
    <property type="evidence" value="ECO:0007669"/>
    <property type="project" value="UniProtKB-KW"/>
</dbReference>
<evidence type="ECO:0000256" key="1">
    <source>
        <dbReference type="ARBA" id="ARBA00023118"/>
    </source>
</evidence>
<dbReference type="Proteomes" id="UP001165092">
    <property type="component" value="Unassembled WGS sequence"/>
</dbReference>
<proteinExistence type="predicted"/>
<organism evidence="5 6">
    <name type="scientific">Nocardiopsis ansamitocini</name>
    <dbReference type="NCBI Taxonomy" id="1670832"/>
    <lineage>
        <taxon>Bacteria</taxon>
        <taxon>Bacillati</taxon>
        <taxon>Actinomycetota</taxon>
        <taxon>Actinomycetes</taxon>
        <taxon>Streptosporangiales</taxon>
        <taxon>Nocardiopsidaceae</taxon>
        <taxon>Nocardiopsis</taxon>
    </lineage>
</organism>
<evidence type="ECO:0000313" key="6">
    <source>
        <dbReference type="Proteomes" id="UP001165092"/>
    </source>
</evidence>
<keyword evidence="6" id="KW-1185">Reference proteome</keyword>
<reference evidence="5" key="1">
    <citation type="submission" date="2023-02" db="EMBL/GenBank/DDBJ databases">
        <title>Nocardiopsis ansamitocini NBRC 112285.</title>
        <authorList>
            <person name="Ichikawa N."/>
            <person name="Sato H."/>
            <person name="Tonouchi N."/>
        </authorList>
    </citation>
    <scope>NUCLEOTIDE SEQUENCE</scope>
    <source>
        <strain evidence="5">NBRC 112285</strain>
    </source>
</reference>
<dbReference type="PANTHER" id="PTHR35579">
    <property type="entry name" value="CRISPR SYSTEM CMS ENDORIBONUCLEASE CSM3"/>
    <property type="match status" value="1"/>
</dbReference>
<evidence type="ECO:0000313" key="5">
    <source>
        <dbReference type="EMBL" id="GLU49430.1"/>
    </source>
</evidence>
<dbReference type="EMBL" id="BSQG01000007">
    <property type="protein sequence ID" value="GLU49430.1"/>
    <property type="molecule type" value="Genomic_DNA"/>
</dbReference>
<dbReference type="InterPro" id="IPR052216">
    <property type="entry name" value="CRISPR_Csm3_endoribonuclease"/>
</dbReference>
<feature type="domain" description="CRISPR type III-associated protein" evidence="4">
    <location>
        <begin position="35"/>
        <end position="230"/>
    </location>
</feature>
<evidence type="ECO:0000259" key="4">
    <source>
        <dbReference type="Pfam" id="PF03787"/>
    </source>
</evidence>
<feature type="region of interest" description="Disordered" evidence="3">
    <location>
        <begin position="340"/>
        <end position="364"/>
    </location>
</feature>
<feature type="region of interest" description="Disordered" evidence="3">
    <location>
        <begin position="92"/>
        <end position="129"/>
    </location>
</feature>
<protein>
    <recommendedName>
        <fullName evidence="4">CRISPR type III-associated protein domain-containing protein</fullName>
    </recommendedName>
</protein>
<accession>A0A9W6UKU8</accession>
<evidence type="ECO:0000256" key="3">
    <source>
        <dbReference type="SAM" id="MobiDB-lite"/>
    </source>
</evidence>
<dbReference type="CDD" id="cd09726">
    <property type="entry name" value="RAMP_I_III"/>
    <property type="match status" value="1"/>
</dbReference>
<name>A0A9W6UKU8_9ACTN</name>
<dbReference type="Pfam" id="PF03787">
    <property type="entry name" value="RAMPs"/>
    <property type="match status" value="1"/>
</dbReference>
<comment type="caution">
    <text evidence="5">The sequence shown here is derived from an EMBL/GenBank/DDBJ whole genome shotgun (WGS) entry which is preliminary data.</text>
</comment>
<gene>
    <name evidence="5" type="ORF">Nans01_37810</name>
</gene>
<dbReference type="RefSeq" id="WP_285760956.1">
    <property type="nucleotide sequence ID" value="NZ_BSQG01000007.1"/>
</dbReference>
<dbReference type="InterPro" id="IPR005537">
    <property type="entry name" value="RAMP_III_fam"/>
</dbReference>
<dbReference type="AlphaFoldDB" id="A0A9W6UKU8"/>